<evidence type="ECO:0000313" key="2">
    <source>
        <dbReference type="Proteomes" id="UP000674938"/>
    </source>
</evidence>
<dbReference type="PANTHER" id="PTHR34817:SF2">
    <property type="entry name" value="NUCLEOTIDYLTRANSFERASE"/>
    <property type="match status" value="1"/>
</dbReference>
<dbReference type="AlphaFoldDB" id="A0A940P2B1"/>
<dbReference type="InterPro" id="IPR018775">
    <property type="entry name" value="RlaP"/>
</dbReference>
<accession>A0A940P2B1</accession>
<protein>
    <submittedName>
        <fullName evidence="1">Nucleotidyltransferase domain-containing protein</fullName>
    </submittedName>
</protein>
<dbReference type="RefSeq" id="WP_209524629.1">
    <property type="nucleotide sequence ID" value="NZ_JAEEGA010000001.1"/>
</dbReference>
<dbReference type="Pfam" id="PF10127">
    <property type="entry name" value="RlaP"/>
    <property type="match status" value="1"/>
</dbReference>
<gene>
    <name evidence="1" type="ORF">I6N95_01835</name>
</gene>
<dbReference type="EMBL" id="JAEEGA010000001">
    <property type="protein sequence ID" value="MBP1039740.1"/>
    <property type="molecule type" value="Genomic_DNA"/>
</dbReference>
<sequence>MKQTIIEEIKRIEAAEEVTIWYAVESGSRAWGFPSQDSDYDVRFIYTRKPEWYLSVQERRDVIEYPIDDLLDVSGWDLKKALMLLRKSNPSLIEWLLSPIVYQKKGKLAEELLAMVREHISLRGLIYHYLHMARGNYRDYLRQDHVKIKKYFYVLRPIFACMYIETYGTEPPILFSELLAQPNIPVEVVNEVNSLLNRKLAGDELDWEPRSDILNAFITSQIAYFEEAVSAVDCGKPVGYDKLNDLFRRYVNQSATN</sequence>
<keyword evidence="2" id="KW-1185">Reference proteome</keyword>
<comment type="caution">
    <text evidence="1">The sequence shown here is derived from an EMBL/GenBank/DDBJ whole genome shotgun (WGS) entry which is preliminary data.</text>
</comment>
<evidence type="ECO:0000313" key="1">
    <source>
        <dbReference type="EMBL" id="MBP1039740.1"/>
    </source>
</evidence>
<name>A0A940P2B1_9ENTE</name>
<reference evidence="1" key="1">
    <citation type="submission" date="2020-12" db="EMBL/GenBank/DDBJ databases">
        <title>Vagococcus allomyrinae sp. nov. and Enterococcus lavae sp. nov., isolated from the larvae of Allomyrina dichotoma.</title>
        <authorList>
            <person name="Lee S.D."/>
        </authorList>
    </citation>
    <scope>NUCLEOTIDE SEQUENCE</scope>
    <source>
        <strain evidence="1">BWB3-3</strain>
    </source>
</reference>
<proteinExistence type="predicted"/>
<organism evidence="1 2">
    <name type="scientific">Vagococcus allomyrinae</name>
    <dbReference type="NCBI Taxonomy" id="2794353"/>
    <lineage>
        <taxon>Bacteria</taxon>
        <taxon>Bacillati</taxon>
        <taxon>Bacillota</taxon>
        <taxon>Bacilli</taxon>
        <taxon>Lactobacillales</taxon>
        <taxon>Enterococcaceae</taxon>
        <taxon>Vagococcus</taxon>
    </lineage>
</organism>
<dbReference type="PANTHER" id="PTHR34817">
    <property type="entry name" value="NUCLEOTIDYLTRANSFERASE"/>
    <property type="match status" value="1"/>
</dbReference>
<dbReference type="Proteomes" id="UP000674938">
    <property type="component" value="Unassembled WGS sequence"/>
</dbReference>